<dbReference type="InterPro" id="IPR032675">
    <property type="entry name" value="LRR_dom_sf"/>
</dbReference>
<keyword evidence="7" id="KW-0547">Nucleotide-binding</keyword>
<evidence type="ECO:0000259" key="14">
    <source>
        <dbReference type="PROSITE" id="PS50011"/>
    </source>
</evidence>
<dbReference type="Gene3D" id="3.30.200.20">
    <property type="entry name" value="Phosphorylase Kinase, domain 1"/>
    <property type="match status" value="1"/>
</dbReference>
<dbReference type="InterPro" id="IPR050647">
    <property type="entry name" value="Plant_LRR-RLKs"/>
</dbReference>
<evidence type="ECO:0000313" key="15">
    <source>
        <dbReference type="EMBL" id="GFP98843.1"/>
    </source>
</evidence>
<evidence type="ECO:0000256" key="10">
    <source>
        <dbReference type="ARBA" id="ARBA00023136"/>
    </source>
</evidence>
<dbReference type="GO" id="GO:0006952">
    <property type="term" value="P:defense response"/>
    <property type="evidence" value="ECO:0007669"/>
    <property type="project" value="UniProtKB-ARBA"/>
</dbReference>
<evidence type="ECO:0000256" key="9">
    <source>
        <dbReference type="ARBA" id="ARBA00022989"/>
    </source>
</evidence>
<comment type="caution">
    <text evidence="15">The sequence shown here is derived from an EMBL/GenBank/DDBJ whole genome shotgun (WGS) entry which is preliminary data.</text>
</comment>
<keyword evidence="15" id="KW-0418">Kinase</keyword>
<dbReference type="SMART" id="SM00369">
    <property type="entry name" value="LRR_TYP"/>
    <property type="match status" value="6"/>
</dbReference>
<gene>
    <name evidence="15" type="ORF">PHJA_002028200</name>
</gene>
<dbReference type="FunFam" id="3.30.200.20:FF:000219">
    <property type="entry name" value="Leucine-rich repeat receptor-like serine/threonine-protein kinase"/>
    <property type="match status" value="1"/>
</dbReference>
<evidence type="ECO:0000256" key="2">
    <source>
        <dbReference type="ARBA" id="ARBA00008684"/>
    </source>
</evidence>
<proteinExistence type="inferred from homology"/>
<dbReference type="PROSITE" id="PS00108">
    <property type="entry name" value="PROTEIN_KINASE_ST"/>
    <property type="match status" value="1"/>
</dbReference>
<keyword evidence="12" id="KW-0325">Glycoprotein</keyword>
<evidence type="ECO:0000256" key="7">
    <source>
        <dbReference type="ARBA" id="ARBA00022741"/>
    </source>
</evidence>
<dbReference type="AlphaFoldDB" id="A0A830CSJ9"/>
<keyword evidence="3" id="KW-0433">Leucine-rich repeat</keyword>
<dbReference type="InterPro" id="IPR011009">
    <property type="entry name" value="Kinase-like_dom_sf"/>
</dbReference>
<dbReference type="FunFam" id="3.80.10.10:FF:000101">
    <property type="entry name" value="LRR receptor-like serine/threonine-protein kinase ERECTA"/>
    <property type="match status" value="1"/>
</dbReference>
<name>A0A830CSJ9_9LAMI</name>
<protein>
    <submittedName>
        <fullName evidence="15">Leucine-rich repeat receptor-like serine/threonine-protein kinase at1g17230</fullName>
    </submittedName>
</protein>
<dbReference type="Pfam" id="PF08263">
    <property type="entry name" value="LRRNT_2"/>
    <property type="match status" value="1"/>
</dbReference>
<evidence type="ECO:0000256" key="8">
    <source>
        <dbReference type="ARBA" id="ARBA00022840"/>
    </source>
</evidence>
<dbReference type="FunFam" id="3.80.10.10:FF:000588">
    <property type="entry name" value="Leucine-rich repeat receptor-like serine/threonine-protein kinase isoform B"/>
    <property type="match status" value="1"/>
</dbReference>
<dbReference type="FunFam" id="3.80.10.10:FF:000233">
    <property type="entry name" value="Leucine-rich repeat receptor-like protein kinase TDR"/>
    <property type="match status" value="1"/>
</dbReference>
<evidence type="ECO:0000256" key="11">
    <source>
        <dbReference type="ARBA" id="ARBA00023170"/>
    </source>
</evidence>
<dbReference type="InterPro" id="IPR003591">
    <property type="entry name" value="Leu-rich_rpt_typical-subtyp"/>
</dbReference>
<dbReference type="OrthoDB" id="676979at2759"/>
<comment type="similarity">
    <text evidence="2">Belongs to the protein kinase superfamily. Ser/Thr protein kinase family.</text>
</comment>
<evidence type="ECO:0000256" key="5">
    <source>
        <dbReference type="ARBA" id="ARBA00022729"/>
    </source>
</evidence>
<accession>A0A830CSJ9</accession>
<dbReference type="GO" id="GO:0004672">
    <property type="term" value="F:protein kinase activity"/>
    <property type="evidence" value="ECO:0007669"/>
    <property type="project" value="InterPro"/>
</dbReference>
<reference evidence="15" key="1">
    <citation type="submission" date="2020-07" db="EMBL/GenBank/DDBJ databases">
        <title>Ethylene signaling mediates host invasion by parasitic plants.</title>
        <authorList>
            <person name="Yoshida S."/>
        </authorList>
    </citation>
    <scope>NUCLEOTIDE SEQUENCE</scope>
    <source>
        <strain evidence="15">Okayama</strain>
    </source>
</reference>
<keyword evidence="8" id="KW-0067">ATP-binding</keyword>
<dbReference type="InterPro" id="IPR001611">
    <property type="entry name" value="Leu-rich_rpt"/>
</dbReference>
<feature type="domain" description="Protein kinase" evidence="14">
    <location>
        <begin position="681"/>
        <end position="960"/>
    </location>
</feature>
<dbReference type="Gene3D" id="1.10.510.10">
    <property type="entry name" value="Transferase(Phosphotransferase) domain 1"/>
    <property type="match status" value="1"/>
</dbReference>
<evidence type="ECO:0000256" key="13">
    <source>
        <dbReference type="SAM" id="MobiDB-lite"/>
    </source>
</evidence>
<dbReference type="InterPro" id="IPR013210">
    <property type="entry name" value="LRR_N_plant-typ"/>
</dbReference>
<keyword evidence="9" id="KW-1133">Transmembrane helix</keyword>
<dbReference type="PANTHER" id="PTHR48056">
    <property type="entry name" value="LRR RECEPTOR-LIKE SERINE/THREONINE-PROTEIN KINASE-RELATED"/>
    <property type="match status" value="1"/>
</dbReference>
<keyword evidence="6" id="KW-0677">Repeat</keyword>
<dbReference type="GO" id="GO:0009791">
    <property type="term" value="P:post-embryonic development"/>
    <property type="evidence" value="ECO:0007669"/>
    <property type="project" value="UniProtKB-ARBA"/>
</dbReference>
<evidence type="ECO:0000313" key="16">
    <source>
        <dbReference type="Proteomes" id="UP000653305"/>
    </source>
</evidence>
<keyword evidence="5" id="KW-0732">Signal</keyword>
<dbReference type="SUPFAM" id="SSF52047">
    <property type="entry name" value="RNI-like"/>
    <property type="match status" value="1"/>
</dbReference>
<dbReference type="GO" id="GO:0051707">
    <property type="term" value="P:response to other organism"/>
    <property type="evidence" value="ECO:0007669"/>
    <property type="project" value="UniProtKB-ARBA"/>
</dbReference>
<comment type="subcellular location">
    <subcellularLocation>
        <location evidence="1">Membrane</location>
        <topology evidence="1">Single-pass type I membrane protein</topology>
    </subcellularLocation>
</comment>
<keyword evidence="4" id="KW-0812">Transmembrane</keyword>
<dbReference type="GO" id="GO:0005524">
    <property type="term" value="F:ATP binding"/>
    <property type="evidence" value="ECO:0007669"/>
    <property type="project" value="UniProtKB-KW"/>
</dbReference>
<feature type="compositionally biased region" description="Low complexity" evidence="13">
    <location>
        <begin position="961"/>
        <end position="972"/>
    </location>
</feature>
<sequence>MLFACIIVLVQSLNEEGATLLEFKMSLNDPFLNLQNWNYLDSNPCNWTGVLCSPHNHRVISLHLSGLNLSGTLSSTICKLPFLMKLVIHSNNLTGEIPSSVGRLKRLKIIRAGRNYLSGPLPVEVSECTNLAVLGLAENELEGPFPVELQKLDKLTSLILWNNQFFGEIPPEIGNFTGLELLALNGNKFAGPIPKEIGKLAKLKRLYLYTNQLNGTIPVELANCLNAVEIDLSENRLTGPIPKNLGRVSKLVLLYLFENHLQGNIPKELGRLKQLRKLDLSINNLTGSIPLDFQNLRFLKDFQLFNNHLNGKIPPLLGFNSKLSILDFSKNNLVGKIPENICWFQKLTVLSLGSNKLSGNVPYSLKTCKSLETLMLGDNLLTGTLSVEYTRLQNLSALELYQNRFSGLLPSEIGNFRNIERLLLSHNHFTGHLFGNIPQELGNCINLERLDLSGNWFSGFIPDALGLLVKLELLKISDNQFGGPIPGSLGGLVRLTELQMGGNYFSGLIPFELGQLGTLQIALNISHNNLTGLIPSSLGNLQMLESLYLNDNRLSGEIPNSIGGLRSLMECNFSNNNLVGPVPNTPTFQKMDSSNFVGNNGLCVLGSNRCRLLPSPSSRMKPSWLKVISLAFIAAVCWAMRRAGPDFASLEDRLKNDELDGYYFPKEGFSYHDLLEATGNFSETAVLGKGACGVVYKAVMADGEVIAVKKLNKPRGEGDNSFRAEISTLGTIRHRNIVKLYGFCYHQEGNLILYEYMANGSLGEVLRADKAASMLEWDARYKIALGAAEGLCYLHSDCKPQIIHRDIKSNNILLDEYFEAHVGDFGLAKLIDFSLSKSMSAVAGSYGYIAPEYAYTMKVTEKCDIYSFGVVLLELVTGKSPVQPLEQGGDLVTWARRSIQQSESASQLFDQRIDLGTKRTVEEMSLVLKIALFCTNSSPLNRPTMREVIAMLLDAREGVIASSAPSPTSETPLDADDFSRGTRSPPPATTHTKG</sequence>
<dbReference type="SUPFAM" id="SSF56112">
    <property type="entry name" value="Protein kinase-like (PK-like)"/>
    <property type="match status" value="1"/>
</dbReference>
<evidence type="ECO:0000256" key="6">
    <source>
        <dbReference type="ARBA" id="ARBA00022737"/>
    </source>
</evidence>
<dbReference type="Gene3D" id="3.80.10.10">
    <property type="entry name" value="Ribonuclease Inhibitor"/>
    <property type="match status" value="5"/>
</dbReference>
<dbReference type="PANTHER" id="PTHR48056:SF45">
    <property type="entry name" value="PROTEIN KINASE DOMAIN-CONTAINING PROTEIN"/>
    <property type="match status" value="1"/>
</dbReference>
<dbReference type="Pfam" id="PF00069">
    <property type="entry name" value="Pkinase"/>
    <property type="match status" value="1"/>
</dbReference>
<dbReference type="SUPFAM" id="SSF52058">
    <property type="entry name" value="L domain-like"/>
    <property type="match status" value="1"/>
</dbReference>
<dbReference type="EMBL" id="BMAC01000545">
    <property type="protein sequence ID" value="GFP98843.1"/>
    <property type="molecule type" value="Genomic_DNA"/>
</dbReference>
<keyword evidence="10" id="KW-0472">Membrane</keyword>
<dbReference type="PROSITE" id="PS50011">
    <property type="entry name" value="PROTEIN_KINASE_DOM"/>
    <property type="match status" value="1"/>
</dbReference>
<evidence type="ECO:0000256" key="3">
    <source>
        <dbReference type="ARBA" id="ARBA00022614"/>
    </source>
</evidence>
<organism evidence="15 16">
    <name type="scientific">Phtheirospermum japonicum</name>
    <dbReference type="NCBI Taxonomy" id="374723"/>
    <lineage>
        <taxon>Eukaryota</taxon>
        <taxon>Viridiplantae</taxon>
        <taxon>Streptophyta</taxon>
        <taxon>Embryophyta</taxon>
        <taxon>Tracheophyta</taxon>
        <taxon>Spermatophyta</taxon>
        <taxon>Magnoliopsida</taxon>
        <taxon>eudicotyledons</taxon>
        <taxon>Gunneridae</taxon>
        <taxon>Pentapetalae</taxon>
        <taxon>asterids</taxon>
        <taxon>lamiids</taxon>
        <taxon>Lamiales</taxon>
        <taxon>Orobanchaceae</taxon>
        <taxon>Orobanchaceae incertae sedis</taxon>
        <taxon>Phtheirospermum</taxon>
    </lineage>
</organism>
<dbReference type="Pfam" id="PF00560">
    <property type="entry name" value="LRR_1"/>
    <property type="match status" value="8"/>
</dbReference>
<evidence type="ECO:0000256" key="4">
    <source>
        <dbReference type="ARBA" id="ARBA00022692"/>
    </source>
</evidence>
<feature type="region of interest" description="Disordered" evidence="13">
    <location>
        <begin position="961"/>
        <end position="994"/>
    </location>
</feature>
<dbReference type="GO" id="GO:0016020">
    <property type="term" value="C:membrane"/>
    <property type="evidence" value="ECO:0007669"/>
    <property type="project" value="UniProtKB-SubCell"/>
</dbReference>
<dbReference type="InterPro" id="IPR008271">
    <property type="entry name" value="Ser/Thr_kinase_AS"/>
</dbReference>
<dbReference type="FunFam" id="1.10.510.10:FF:000365">
    <property type="entry name" value="Leucine-rich repeat receptor-like serine/threonine-protein kinase At1g17230"/>
    <property type="match status" value="1"/>
</dbReference>
<keyword evidence="11 15" id="KW-0675">Receptor</keyword>
<evidence type="ECO:0000256" key="12">
    <source>
        <dbReference type="ARBA" id="ARBA00023180"/>
    </source>
</evidence>
<dbReference type="InterPro" id="IPR000719">
    <property type="entry name" value="Prot_kinase_dom"/>
</dbReference>
<evidence type="ECO:0000256" key="1">
    <source>
        <dbReference type="ARBA" id="ARBA00004479"/>
    </source>
</evidence>
<dbReference type="GO" id="GO:0033612">
    <property type="term" value="F:receptor serine/threonine kinase binding"/>
    <property type="evidence" value="ECO:0007669"/>
    <property type="project" value="TreeGrafter"/>
</dbReference>
<keyword evidence="16" id="KW-1185">Reference proteome</keyword>
<keyword evidence="15" id="KW-0808">Transferase</keyword>
<dbReference type="SMART" id="SM00220">
    <property type="entry name" value="S_TKc"/>
    <property type="match status" value="1"/>
</dbReference>
<dbReference type="Proteomes" id="UP000653305">
    <property type="component" value="Unassembled WGS sequence"/>
</dbReference>